<gene>
    <name evidence="1" type="ORF">BDR25DRAFT_297942</name>
</gene>
<dbReference type="Proteomes" id="UP000799755">
    <property type="component" value="Unassembled WGS sequence"/>
</dbReference>
<protein>
    <submittedName>
        <fullName evidence="1">Uncharacterized protein</fullName>
    </submittedName>
</protein>
<keyword evidence="2" id="KW-1185">Reference proteome</keyword>
<accession>A0ACB6Q937</accession>
<evidence type="ECO:0000313" key="2">
    <source>
        <dbReference type="Proteomes" id="UP000799755"/>
    </source>
</evidence>
<name>A0ACB6Q937_9PLEO</name>
<sequence>MAFVIGIINKGISTTVGLAAEKYYDHKDRKTVLAIQGSPPNTSQEHLDPDDRVQSDEQDWALDEAADPPDYETSEAHSRPAAERTISELVHDTVSIAPSQAQPSPACQLPYPIVIPQRRPGTKTRGFARAYPPDLAPFGIDQDTFFRFLQNFHSASQASPWLNALYISAGIVGFVPGVITLAVSISVQLAAGTAIELQGRYKANAFLDQVNKELFMPLGLYAMVLMYKPDGPGTETAPAFGVETVNLETAKFISKWGLPKNPYHDEHEVSTKAKILRPIRESSGRTAGEAMMPLEVAPLVYPGLEDLVERPNVVRDESFKARLQRNKKFVGEYFDRRAAASYTGNNPNTILTQSTAPSQTQFRSRFADPNHPCNNGHLLSLITGGKYIAQPLGSRRLREVGEDGKLKPEPRQKIRGPIGLIGHGVRKVLSPSILYLTIVNLPSEEDMAEAKAMLDKDGKGIKELLKELRERKQQ</sequence>
<proteinExistence type="predicted"/>
<organism evidence="1 2">
    <name type="scientific">Lindgomyces ingoldianus</name>
    <dbReference type="NCBI Taxonomy" id="673940"/>
    <lineage>
        <taxon>Eukaryota</taxon>
        <taxon>Fungi</taxon>
        <taxon>Dikarya</taxon>
        <taxon>Ascomycota</taxon>
        <taxon>Pezizomycotina</taxon>
        <taxon>Dothideomycetes</taxon>
        <taxon>Pleosporomycetidae</taxon>
        <taxon>Pleosporales</taxon>
        <taxon>Lindgomycetaceae</taxon>
        <taxon>Lindgomyces</taxon>
    </lineage>
</organism>
<dbReference type="EMBL" id="MU003550">
    <property type="protein sequence ID" value="KAF2463419.1"/>
    <property type="molecule type" value="Genomic_DNA"/>
</dbReference>
<evidence type="ECO:0000313" key="1">
    <source>
        <dbReference type="EMBL" id="KAF2463419.1"/>
    </source>
</evidence>
<reference evidence="1" key="1">
    <citation type="journal article" date="2020" name="Stud. Mycol.">
        <title>101 Dothideomycetes genomes: a test case for predicting lifestyles and emergence of pathogens.</title>
        <authorList>
            <person name="Haridas S."/>
            <person name="Albert R."/>
            <person name="Binder M."/>
            <person name="Bloem J."/>
            <person name="Labutti K."/>
            <person name="Salamov A."/>
            <person name="Andreopoulos B."/>
            <person name="Baker S."/>
            <person name="Barry K."/>
            <person name="Bills G."/>
            <person name="Bluhm B."/>
            <person name="Cannon C."/>
            <person name="Castanera R."/>
            <person name="Culley D."/>
            <person name="Daum C."/>
            <person name="Ezra D."/>
            <person name="Gonzalez J."/>
            <person name="Henrissat B."/>
            <person name="Kuo A."/>
            <person name="Liang C."/>
            <person name="Lipzen A."/>
            <person name="Lutzoni F."/>
            <person name="Magnuson J."/>
            <person name="Mondo S."/>
            <person name="Nolan M."/>
            <person name="Ohm R."/>
            <person name="Pangilinan J."/>
            <person name="Park H.-J."/>
            <person name="Ramirez L."/>
            <person name="Alfaro M."/>
            <person name="Sun H."/>
            <person name="Tritt A."/>
            <person name="Yoshinaga Y."/>
            <person name="Zwiers L.-H."/>
            <person name="Turgeon B."/>
            <person name="Goodwin S."/>
            <person name="Spatafora J."/>
            <person name="Crous P."/>
            <person name="Grigoriev I."/>
        </authorList>
    </citation>
    <scope>NUCLEOTIDE SEQUENCE</scope>
    <source>
        <strain evidence="1">ATCC 200398</strain>
    </source>
</reference>
<comment type="caution">
    <text evidence="1">The sequence shown here is derived from an EMBL/GenBank/DDBJ whole genome shotgun (WGS) entry which is preliminary data.</text>
</comment>